<reference evidence="1" key="1">
    <citation type="submission" date="2022-10" db="EMBL/GenBank/DDBJ databases">
        <title>Genome Sequence of Xylaria curta.</title>
        <authorList>
            <person name="Buettner E."/>
        </authorList>
    </citation>
    <scope>NUCLEOTIDE SEQUENCE</scope>
    <source>
        <strain evidence="1">Babe10</strain>
    </source>
</reference>
<sequence length="176" mass="18994">MRTCRLQYLRSAQGLSGAVQPWLTTYVMRPDFAFLSALDGASKGEGANSLKNIADRGRATGKGPPRVRWITMCRLGSLATLQHRPSPILQMVIHPAASTPAGYSARRPFAQFAHGHRAAQTCTVASRAGKTAGANPRGIPTLQEIPPIAHIPRDQSGRLKMKMLAETGFALHRLSS</sequence>
<proteinExistence type="predicted"/>
<evidence type="ECO:0000313" key="1">
    <source>
        <dbReference type="EMBL" id="KAJ2974600.1"/>
    </source>
</evidence>
<evidence type="ECO:0000313" key="2">
    <source>
        <dbReference type="Proteomes" id="UP001143856"/>
    </source>
</evidence>
<gene>
    <name evidence="1" type="ORF">NUW58_g8608</name>
</gene>
<comment type="caution">
    <text evidence="1">The sequence shown here is derived from an EMBL/GenBank/DDBJ whole genome shotgun (WGS) entry which is preliminary data.</text>
</comment>
<protein>
    <submittedName>
        <fullName evidence="1">Uncharacterized protein</fullName>
    </submittedName>
</protein>
<dbReference type="EMBL" id="JAPDGR010002696">
    <property type="protein sequence ID" value="KAJ2974600.1"/>
    <property type="molecule type" value="Genomic_DNA"/>
</dbReference>
<keyword evidence="2" id="KW-1185">Reference proteome</keyword>
<organism evidence="1 2">
    <name type="scientific">Xylaria curta</name>
    <dbReference type="NCBI Taxonomy" id="42375"/>
    <lineage>
        <taxon>Eukaryota</taxon>
        <taxon>Fungi</taxon>
        <taxon>Dikarya</taxon>
        <taxon>Ascomycota</taxon>
        <taxon>Pezizomycotina</taxon>
        <taxon>Sordariomycetes</taxon>
        <taxon>Xylariomycetidae</taxon>
        <taxon>Xylariales</taxon>
        <taxon>Xylariaceae</taxon>
        <taxon>Xylaria</taxon>
    </lineage>
</organism>
<dbReference type="Proteomes" id="UP001143856">
    <property type="component" value="Unassembled WGS sequence"/>
</dbReference>
<name>A0ACC1N5N8_9PEZI</name>
<accession>A0ACC1N5N8</accession>